<evidence type="ECO:0000313" key="14">
    <source>
        <dbReference type="EMBL" id="ABA87421.1"/>
    </source>
</evidence>
<evidence type="ECO:0000256" key="3">
    <source>
        <dbReference type="ARBA" id="ARBA00022452"/>
    </source>
</evidence>
<gene>
    <name evidence="14" type="ordered locus">Pcar_0160</name>
</gene>
<evidence type="ECO:0000256" key="10">
    <source>
        <dbReference type="ARBA" id="ARBA00023136"/>
    </source>
</evidence>
<reference evidence="15" key="1">
    <citation type="submission" date="2005-10" db="EMBL/GenBank/DDBJ databases">
        <title>Complete sequence of Pelobacter carbinolicus DSM 2380.</title>
        <authorList>
            <person name="Copeland A."/>
            <person name="Lucas S."/>
            <person name="Lapidus A."/>
            <person name="Barry K."/>
            <person name="Detter J.C."/>
            <person name="Glavina T."/>
            <person name="Hammon N."/>
            <person name="Israni S."/>
            <person name="Pitluck S."/>
            <person name="Chertkov O."/>
            <person name="Schmutz J."/>
            <person name="Larimer F."/>
            <person name="Land M."/>
            <person name="Kyrpides N."/>
            <person name="Ivanova N."/>
            <person name="Richardson P."/>
        </authorList>
    </citation>
    <scope>NUCLEOTIDE SEQUENCE [LARGE SCALE GENOMIC DNA]</scope>
    <source>
        <strain evidence="15">DSM 2380 / NBRC 103641 / GraBd1</strain>
    </source>
</reference>
<keyword evidence="5 12" id="KW-0812">Transmembrane</keyword>
<feature type="domain" description="TonB-dependent receptor-like beta-barrel" evidence="13">
    <location>
        <begin position="219"/>
        <end position="702"/>
    </location>
</feature>
<comment type="similarity">
    <text evidence="12">Belongs to the TonB-dependent receptor family.</text>
</comment>
<evidence type="ECO:0000256" key="7">
    <source>
        <dbReference type="ARBA" id="ARBA00023004"/>
    </source>
</evidence>
<evidence type="ECO:0000256" key="4">
    <source>
        <dbReference type="ARBA" id="ARBA00022496"/>
    </source>
</evidence>
<organism evidence="14 15">
    <name type="scientific">Syntrophotalea carbinolica (strain DSM 2380 / NBRC 103641 / GraBd1)</name>
    <name type="common">Pelobacter carbinolicus</name>
    <dbReference type="NCBI Taxonomy" id="338963"/>
    <lineage>
        <taxon>Bacteria</taxon>
        <taxon>Pseudomonadati</taxon>
        <taxon>Thermodesulfobacteriota</taxon>
        <taxon>Desulfuromonadia</taxon>
        <taxon>Desulfuromonadales</taxon>
        <taxon>Syntrophotaleaceae</taxon>
        <taxon>Syntrophotalea</taxon>
    </lineage>
</organism>
<evidence type="ECO:0000256" key="5">
    <source>
        <dbReference type="ARBA" id="ARBA00022692"/>
    </source>
</evidence>
<evidence type="ECO:0000256" key="6">
    <source>
        <dbReference type="ARBA" id="ARBA00022729"/>
    </source>
</evidence>
<proteinExistence type="inferred from homology"/>
<dbReference type="GO" id="GO:0015344">
    <property type="term" value="F:siderophore uptake transmembrane transporter activity"/>
    <property type="evidence" value="ECO:0007669"/>
    <property type="project" value="TreeGrafter"/>
</dbReference>
<keyword evidence="3 12" id="KW-1134">Transmembrane beta strand</keyword>
<dbReference type="STRING" id="338963.Pcar_0160"/>
<keyword evidence="11 12" id="KW-0998">Cell outer membrane</keyword>
<keyword evidence="6" id="KW-0732">Signal</keyword>
<dbReference type="GO" id="GO:0009279">
    <property type="term" value="C:cell outer membrane"/>
    <property type="evidence" value="ECO:0007669"/>
    <property type="project" value="UniProtKB-SubCell"/>
</dbReference>
<keyword evidence="10 12" id="KW-0472">Membrane</keyword>
<keyword evidence="8" id="KW-0406">Ion transport</keyword>
<keyword evidence="7" id="KW-0408">Iron</keyword>
<keyword evidence="4" id="KW-0410">Iron transport</keyword>
<dbReference type="Pfam" id="PF00593">
    <property type="entry name" value="TonB_dep_Rec_b-barrel"/>
    <property type="match status" value="1"/>
</dbReference>
<keyword evidence="9" id="KW-0798">TonB box</keyword>
<dbReference type="PANTHER" id="PTHR32552:SF68">
    <property type="entry name" value="FERRICHROME OUTER MEMBRANE TRANSPORTER_PHAGE RECEPTOR"/>
    <property type="match status" value="1"/>
</dbReference>
<accession>Q3A871</accession>
<dbReference type="SUPFAM" id="SSF56935">
    <property type="entry name" value="Porins"/>
    <property type="match status" value="1"/>
</dbReference>
<keyword evidence="15" id="KW-1185">Reference proteome</keyword>
<name>Q3A871_SYNC1</name>
<evidence type="ECO:0000256" key="2">
    <source>
        <dbReference type="ARBA" id="ARBA00022448"/>
    </source>
</evidence>
<dbReference type="InterPro" id="IPR036942">
    <property type="entry name" value="Beta-barrel_TonB_sf"/>
</dbReference>
<evidence type="ECO:0000256" key="9">
    <source>
        <dbReference type="ARBA" id="ARBA00023077"/>
    </source>
</evidence>
<dbReference type="PANTHER" id="PTHR32552">
    <property type="entry name" value="FERRICHROME IRON RECEPTOR-RELATED"/>
    <property type="match status" value="1"/>
</dbReference>
<dbReference type="KEGG" id="pca:Pcar_0160"/>
<dbReference type="PROSITE" id="PS52016">
    <property type="entry name" value="TONB_DEPENDENT_REC_3"/>
    <property type="match status" value="1"/>
</dbReference>
<protein>
    <submittedName>
        <fullName evidence="14">Ligand-gated TonB-dependent outer membrane channel</fullName>
    </submittedName>
</protein>
<reference evidence="14 15" key="2">
    <citation type="journal article" date="2012" name="BMC Genomics">
        <title>The genome of Pelobacter carbinolicus reveals surprising metabolic capabilities and physiological features.</title>
        <authorList>
            <person name="Aklujkar M."/>
            <person name="Haveman S.A."/>
            <person name="Didonato R.Jr."/>
            <person name="Chertkov O."/>
            <person name="Han C.S."/>
            <person name="Land M.L."/>
            <person name="Brown P."/>
            <person name="Lovley D.R."/>
        </authorList>
    </citation>
    <scope>NUCLEOTIDE SEQUENCE [LARGE SCALE GENOMIC DNA]</scope>
    <source>
        <strain evidence="15">DSM 2380 / NBRC 103641 / GraBd1</strain>
    </source>
</reference>
<dbReference type="HOGENOM" id="CLU_021461_0_0_7"/>
<dbReference type="Gene3D" id="2.40.170.20">
    <property type="entry name" value="TonB-dependent receptor, beta-barrel domain"/>
    <property type="match status" value="1"/>
</dbReference>
<dbReference type="AlphaFoldDB" id="Q3A871"/>
<evidence type="ECO:0000256" key="11">
    <source>
        <dbReference type="ARBA" id="ARBA00023237"/>
    </source>
</evidence>
<evidence type="ECO:0000256" key="8">
    <source>
        <dbReference type="ARBA" id="ARBA00023065"/>
    </source>
</evidence>
<evidence type="ECO:0000259" key="13">
    <source>
        <dbReference type="Pfam" id="PF00593"/>
    </source>
</evidence>
<sequence>MLGSTVGSCWAAPATTEAAQEGEASAVSLEAIEVSGKGGHVLFDAKTDEPWTETSLTREGIESIGGVSQGNPVQALRTLPSVQTSSEEPYGYGHFFNNGVKIRGQRIKAPGSNLLIEGLQVTGVPGSSQYLFDMENVEGLTLYKGGMPPSKSLAFTTNAGLIDYRLRRPAEEAGAFFEQSIGSFDYQRSFLRLDSGRLPGGTRAFASYSFTDADKWHGEGQSPDWRHNLDFGLTHEFGKRVKLELFGNYNSIKAHDFRSLSYDQARHLDQYDKYSYNSELTGNAAEDIRYYDYNRHQFEGYSALANLEIRLTEKSRFSVKPYFNKTQGYWMVGVTEPVNGKKTPVVRKWEMNYHRLGVVAQYDAELPLFDLTAGYWYHEQERPGPPTKWKRYLVTSGGLEYAGYSLLSDNSKHIIHSPYLQLGRTFGRLHLTGGVRYLYEEFGEIESYYFPGGVKTYDPLASVGRKYIDKVLPFAGISFDLSESANIYFTYGRNVGRTAFPAYPSYVMRRGKFAAAGVSLSDLWSNVDLEVSDHYDLGARFDFGRWYLNPVLFYSRHFDKAVNIYDTTSGLLVNQNVATARSYGAELEMGVHVMDNLLLAANAFYNNFEFEKNIEALSSGKLDVKGNQIADTPMFGASFMADYRLGDFSINPVVRYTGRRYGDVLNEEPLSSYWLVDLNLAYRLKDLWGLKETRLKLNFLNLFDKKYIGAMDASDDTQPGSMAYYQGAPFTMVFSISFRI</sequence>
<dbReference type="eggNOG" id="COG4774">
    <property type="taxonomic scope" value="Bacteria"/>
</dbReference>
<dbReference type="Proteomes" id="UP000002534">
    <property type="component" value="Chromosome"/>
</dbReference>
<dbReference type="EMBL" id="CP000142">
    <property type="protein sequence ID" value="ABA87421.1"/>
    <property type="molecule type" value="Genomic_DNA"/>
</dbReference>
<dbReference type="InterPro" id="IPR039426">
    <property type="entry name" value="TonB-dep_rcpt-like"/>
</dbReference>
<evidence type="ECO:0000256" key="1">
    <source>
        <dbReference type="ARBA" id="ARBA00004571"/>
    </source>
</evidence>
<evidence type="ECO:0000256" key="12">
    <source>
        <dbReference type="PROSITE-ProRule" id="PRU01360"/>
    </source>
</evidence>
<keyword evidence="2 12" id="KW-0813">Transport</keyword>
<evidence type="ECO:0000313" key="15">
    <source>
        <dbReference type="Proteomes" id="UP000002534"/>
    </source>
</evidence>
<comment type="subcellular location">
    <subcellularLocation>
        <location evidence="1 12">Cell outer membrane</location>
        <topology evidence="1 12">Multi-pass membrane protein</topology>
    </subcellularLocation>
</comment>
<dbReference type="InterPro" id="IPR000531">
    <property type="entry name" value="Beta-barrel_TonB"/>
</dbReference>